<sequence>MKNVKEDRSAADILDQLRKEHFTFSQVNPDIFPDFQAHDRSTRFLKEKWDKSGKAERVMILQSLLENEKAKQRRLEELIEEAKRCLDDDEKKIVDARKKHLKTLRYGRIPAMFIKDDEDGLKAAD</sequence>
<proteinExistence type="predicted"/>
<evidence type="ECO:0000313" key="2">
    <source>
        <dbReference type="EMBL" id="SHI17802.1"/>
    </source>
</evidence>
<organism evidence="2 3">
    <name type="scientific">Butyrivibrio fibrisolvens DSM 3071</name>
    <dbReference type="NCBI Taxonomy" id="1121131"/>
    <lineage>
        <taxon>Bacteria</taxon>
        <taxon>Bacillati</taxon>
        <taxon>Bacillota</taxon>
        <taxon>Clostridia</taxon>
        <taxon>Lachnospirales</taxon>
        <taxon>Lachnospiraceae</taxon>
        <taxon>Butyrivibrio</taxon>
    </lineage>
</organism>
<dbReference type="RefSeq" id="WP_073387254.1">
    <property type="nucleotide sequence ID" value="NZ_FQXK01000014.1"/>
</dbReference>
<protein>
    <submittedName>
        <fullName evidence="2">Uncharacterized protein</fullName>
    </submittedName>
</protein>
<dbReference type="EMBL" id="FQXK01000014">
    <property type="protein sequence ID" value="SHI17802.1"/>
    <property type="molecule type" value="Genomic_DNA"/>
</dbReference>
<keyword evidence="3" id="KW-1185">Reference proteome</keyword>
<dbReference type="Proteomes" id="UP000184278">
    <property type="component" value="Unassembled WGS sequence"/>
</dbReference>
<reference evidence="3" key="1">
    <citation type="submission" date="2016-11" db="EMBL/GenBank/DDBJ databases">
        <authorList>
            <person name="Varghese N."/>
            <person name="Submissions S."/>
        </authorList>
    </citation>
    <scope>NUCLEOTIDE SEQUENCE [LARGE SCALE GENOMIC DNA]</scope>
    <source>
        <strain evidence="3">DSM 3071</strain>
    </source>
</reference>
<name>A0A1M5Z0H7_BUTFI</name>
<dbReference type="STRING" id="1121131.SAMN02745229_01890"/>
<dbReference type="OrthoDB" id="9888798at2"/>
<evidence type="ECO:0000313" key="3">
    <source>
        <dbReference type="Proteomes" id="UP000184278"/>
    </source>
</evidence>
<keyword evidence="1" id="KW-0175">Coiled coil</keyword>
<feature type="coiled-coil region" evidence="1">
    <location>
        <begin position="58"/>
        <end position="99"/>
    </location>
</feature>
<evidence type="ECO:0000256" key="1">
    <source>
        <dbReference type="SAM" id="Coils"/>
    </source>
</evidence>
<accession>A0A1M5Z0H7</accession>
<dbReference type="AlphaFoldDB" id="A0A1M5Z0H7"/>
<gene>
    <name evidence="2" type="ORF">SAMN02745229_01890</name>
</gene>
<dbReference type="GeneID" id="89508384"/>